<proteinExistence type="predicted"/>
<evidence type="ECO:0000313" key="2">
    <source>
        <dbReference type="Proteomes" id="UP000095282"/>
    </source>
</evidence>
<accession>A0A1I7SYF8</accession>
<keyword evidence="2" id="KW-1185">Reference proteome</keyword>
<reference evidence="3" key="1">
    <citation type="submission" date="2016-11" db="UniProtKB">
        <authorList>
            <consortium name="WormBaseParasite"/>
        </authorList>
    </citation>
    <scope>IDENTIFICATION</scope>
</reference>
<feature type="transmembrane region" description="Helical" evidence="1">
    <location>
        <begin position="12"/>
        <end position="37"/>
    </location>
</feature>
<keyword evidence="1" id="KW-1133">Transmembrane helix</keyword>
<dbReference type="AlphaFoldDB" id="A0A1I7SYF8"/>
<dbReference type="WBParaSite" id="Csp11.Scaffold31.g126.t1">
    <property type="protein sequence ID" value="Csp11.Scaffold31.g126.t1"/>
    <property type="gene ID" value="Csp11.Scaffold31.g126"/>
</dbReference>
<keyword evidence="1" id="KW-0472">Membrane</keyword>
<keyword evidence="1" id="KW-0812">Transmembrane</keyword>
<name>A0A1I7SYF8_9PELO</name>
<protein>
    <submittedName>
        <fullName evidence="3">Uncharacterized protein</fullName>
    </submittedName>
</protein>
<dbReference type="Proteomes" id="UP000095282">
    <property type="component" value="Unplaced"/>
</dbReference>
<evidence type="ECO:0000313" key="3">
    <source>
        <dbReference type="WBParaSite" id="Csp11.Scaffold31.g126.t1"/>
    </source>
</evidence>
<organism evidence="2 3">
    <name type="scientific">Caenorhabditis tropicalis</name>
    <dbReference type="NCBI Taxonomy" id="1561998"/>
    <lineage>
        <taxon>Eukaryota</taxon>
        <taxon>Metazoa</taxon>
        <taxon>Ecdysozoa</taxon>
        <taxon>Nematoda</taxon>
        <taxon>Chromadorea</taxon>
        <taxon>Rhabditida</taxon>
        <taxon>Rhabditina</taxon>
        <taxon>Rhabditomorpha</taxon>
        <taxon>Rhabditoidea</taxon>
        <taxon>Rhabditidae</taxon>
        <taxon>Peloderinae</taxon>
        <taxon>Caenorhabditis</taxon>
    </lineage>
</organism>
<evidence type="ECO:0000256" key="1">
    <source>
        <dbReference type="SAM" id="Phobius"/>
    </source>
</evidence>
<sequence length="71" mass="8106">MRNKPKNYRHTGLMSFLFVIFSKILPFSTSFFGFFILSIDSKKRSLASYDVGNATREGRLIEDAIAVDVKL</sequence>